<comment type="catalytic activity">
    <reaction evidence="8">
        <text>ATP + H2O = ADP + phosphate + H(+)</text>
        <dbReference type="Rhea" id="RHEA:13065"/>
        <dbReference type="ChEBI" id="CHEBI:15377"/>
        <dbReference type="ChEBI" id="CHEBI:15378"/>
        <dbReference type="ChEBI" id="CHEBI:30616"/>
        <dbReference type="ChEBI" id="CHEBI:43474"/>
        <dbReference type="ChEBI" id="CHEBI:456216"/>
        <dbReference type="EC" id="5.6.2.4"/>
    </reaction>
</comment>
<dbReference type="OrthoDB" id="203178at2157"/>
<keyword evidence="2 9" id="KW-0378">Hydrolase</keyword>
<dbReference type="GO" id="GO:0016787">
    <property type="term" value="F:hydrolase activity"/>
    <property type="evidence" value="ECO:0007669"/>
    <property type="project" value="UniProtKB-UniRule"/>
</dbReference>
<dbReference type="Pfam" id="PF13361">
    <property type="entry name" value="UvrD_C"/>
    <property type="match status" value="1"/>
</dbReference>
<dbReference type="InterPro" id="IPR000212">
    <property type="entry name" value="DNA_helicase_UvrD/REP"/>
</dbReference>
<accession>A0A1I4GFW1</accession>
<evidence type="ECO:0000256" key="3">
    <source>
        <dbReference type="ARBA" id="ARBA00022806"/>
    </source>
</evidence>
<proteinExistence type="predicted"/>
<dbReference type="GO" id="GO:0043138">
    <property type="term" value="F:3'-5' DNA helicase activity"/>
    <property type="evidence" value="ECO:0007669"/>
    <property type="project" value="UniProtKB-EC"/>
</dbReference>
<evidence type="ECO:0000256" key="2">
    <source>
        <dbReference type="ARBA" id="ARBA00022801"/>
    </source>
</evidence>
<gene>
    <name evidence="11" type="ORF">SAMN02910297_00456</name>
</gene>
<evidence type="ECO:0000256" key="4">
    <source>
        <dbReference type="ARBA" id="ARBA00022840"/>
    </source>
</evidence>
<evidence type="ECO:0000259" key="10">
    <source>
        <dbReference type="PROSITE" id="PS51198"/>
    </source>
</evidence>
<evidence type="ECO:0000256" key="9">
    <source>
        <dbReference type="PROSITE-ProRule" id="PRU00560"/>
    </source>
</evidence>
<evidence type="ECO:0000256" key="7">
    <source>
        <dbReference type="ARBA" id="ARBA00034808"/>
    </source>
</evidence>
<dbReference type="AlphaFoldDB" id="A0A1I4GFW1"/>
<dbReference type="InterPro" id="IPR027417">
    <property type="entry name" value="P-loop_NTPase"/>
</dbReference>
<protein>
    <recommendedName>
        <fullName evidence="7">DNA 3'-5' helicase</fullName>
        <ecNumber evidence="7">5.6.2.4</ecNumber>
    </recommendedName>
</protein>
<dbReference type="SUPFAM" id="SSF52540">
    <property type="entry name" value="P-loop containing nucleoside triphosphate hydrolases"/>
    <property type="match status" value="1"/>
</dbReference>
<reference evidence="12" key="1">
    <citation type="submission" date="2016-10" db="EMBL/GenBank/DDBJ databases">
        <authorList>
            <person name="Varghese N."/>
        </authorList>
    </citation>
    <scope>NUCLEOTIDE SEQUENCE [LARGE SCALE GENOMIC DNA]</scope>
    <source>
        <strain evidence="12">DSM 16632</strain>
    </source>
</reference>
<dbReference type="InterPro" id="IPR014016">
    <property type="entry name" value="UvrD-like_ATP-bd"/>
</dbReference>
<dbReference type="PANTHER" id="PTHR11070:SF2">
    <property type="entry name" value="ATP-DEPENDENT DNA HELICASE SRS2"/>
    <property type="match status" value="1"/>
</dbReference>
<dbReference type="PROSITE" id="PS51198">
    <property type="entry name" value="UVRD_HELICASE_ATP_BIND"/>
    <property type="match status" value="1"/>
</dbReference>
<dbReference type="GO" id="GO:0000725">
    <property type="term" value="P:recombinational repair"/>
    <property type="evidence" value="ECO:0007669"/>
    <property type="project" value="TreeGrafter"/>
</dbReference>
<keyword evidence="3 9" id="KW-0347">Helicase</keyword>
<dbReference type="EC" id="5.6.2.4" evidence="7"/>
<keyword evidence="4 9" id="KW-0067">ATP-binding</keyword>
<dbReference type="PANTHER" id="PTHR11070">
    <property type="entry name" value="UVRD / RECB / PCRA DNA HELICASE FAMILY MEMBER"/>
    <property type="match status" value="1"/>
</dbReference>
<dbReference type="Proteomes" id="UP000183442">
    <property type="component" value="Unassembled WGS sequence"/>
</dbReference>
<dbReference type="InterPro" id="IPR014017">
    <property type="entry name" value="DNA_helicase_UvrD-like_C"/>
</dbReference>
<organism evidence="11 12">
    <name type="scientific">Methanobrevibacter olleyae</name>
    <dbReference type="NCBI Taxonomy" id="294671"/>
    <lineage>
        <taxon>Archaea</taxon>
        <taxon>Methanobacteriati</taxon>
        <taxon>Methanobacteriota</taxon>
        <taxon>Methanomada group</taxon>
        <taxon>Methanobacteria</taxon>
        <taxon>Methanobacteriales</taxon>
        <taxon>Methanobacteriaceae</taxon>
        <taxon>Methanobrevibacter</taxon>
    </lineage>
</organism>
<dbReference type="EMBL" id="FOTL01000005">
    <property type="protein sequence ID" value="SFL28934.1"/>
    <property type="molecule type" value="Genomic_DNA"/>
</dbReference>
<evidence type="ECO:0000313" key="11">
    <source>
        <dbReference type="EMBL" id="SFL28934.1"/>
    </source>
</evidence>
<dbReference type="GO" id="GO:0003677">
    <property type="term" value="F:DNA binding"/>
    <property type="evidence" value="ECO:0007669"/>
    <property type="project" value="InterPro"/>
</dbReference>
<dbReference type="GO" id="GO:0005524">
    <property type="term" value="F:ATP binding"/>
    <property type="evidence" value="ECO:0007669"/>
    <property type="project" value="UniProtKB-UniRule"/>
</dbReference>
<dbReference type="Gene3D" id="3.40.50.300">
    <property type="entry name" value="P-loop containing nucleotide triphosphate hydrolases"/>
    <property type="match status" value="2"/>
</dbReference>
<comment type="catalytic activity">
    <reaction evidence="6">
        <text>Couples ATP hydrolysis with the unwinding of duplex DNA by translocating in the 3'-5' direction.</text>
        <dbReference type="EC" id="5.6.2.4"/>
    </reaction>
</comment>
<keyword evidence="1 9" id="KW-0547">Nucleotide-binding</keyword>
<name>A0A1I4GFW1_METOL</name>
<evidence type="ECO:0000256" key="8">
    <source>
        <dbReference type="ARBA" id="ARBA00048988"/>
    </source>
</evidence>
<evidence type="ECO:0000256" key="1">
    <source>
        <dbReference type="ARBA" id="ARBA00022741"/>
    </source>
</evidence>
<evidence type="ECO:0000256" key="6">
    <source>
        <dbReference type="ARBA" id="ARBA00034617"/>
    </source>
</evidence>
<feature type="domain" description="UvrD-like helicase ATP-binding" evidence="10">
    <location>
        <begin position="2"/>
        <end position="270"/>
    </location>
</feature>
<dbReference type="Pfam" id="PF00580">
    <property type="entry name" value="UvrD-helicase"/>
    <property type="match status" value="2"/>
</dbReference>
<evidence type="ECO:0000313" key="12">
    <source>
        <dbReference type="Proteomes" id="UP000183442"/>
    </source>
</evidence>
<sequence>MDWTDKQKEFLDLNKQGKFVVKACPGSGKTTCVCERIFKLLQDWDKHNSGIAVLSFTNVAKNEILNKIEKEDKSLKLGYPHFFGTLDSFLNKFIFLPFGHLVMECYQRPELVGAPFNYWSGNNDFDYFFDKITFDSKGKVVDKKKTKYFPKENWKWNQIVHMKHELKREGLATQKDANYHAMEVLKQYPKIAKALTLRFPTVIIDEVQDTSEIQMKIMDILIQNGLKDIILVGDPEQGIYEWNTANPKLMEDKYNQWEDSIKFDINFRSSQKICNFFSNLSDLNNIKSNVSFNENFSPKIIPHNYNFEEIIINFINDCTDKGINISKDSVAVLFRSKDEPKKFKIKGNSFSINDIFRKDSFFKISYTRNIILANYYLYNGNYLKSFKEFEKAYIKLKYGEIRLIKEKIFQESFNKGFSHYRKEINNFSKRFPKINENQKIDEWILNINNNLNENENELNRITLKENNKFLNNLTFDNLFDEDYNDKNELDYYVGTIHSVKGESFDAVLLILKHGGFQDKHYKTHFQEDSNLMSSEELRIVYVGMSRARKLLHVAVPYDSKDCWDKKFLKKSYQSKLF</sequence>
<evidence type="ECO:0000256" key="5">
    <source>
        <dbReference type="ARBA" id="ARBA00023235"/>
    </source>
</evidence>
<feature type="binding site" evidence="9">
    <location>
        <begin position="23"/>
        <end position="30"/>
    </location>
    <ligand>
        <name>ATP</name>
        <dbReference type="ChEBI" id="CHEBI:30616"/>
    </ligand>
</feature>
<keyword evidence="5" id="KW-0413">Isomerase</keyword>
<dbReference type="RefSeq" id="WP_074798042.1">
    <property type="nucleotide sequence ID" value="NZ_FOTL01000005.1"/>
</dbReference>